<dbReference type="InterPro" id="IPR036291">
    <property type="entry name" value="NAD(P)-bd_dom_sf"/>
</dbReference>
<dbReference type="InterPro" id="IPR008030">
    <property type="entry name" value="NmrA-like"/>
</dbReference>
<dbReference type="Proteomes" id="UP000240883">
    <property type="component" value="Unassembled WGS sequence"/>
</dbReference>
<sequence length="312" mass="34630">MSTVVAIAGGSGGLGRAISHTLGKDARYEAIILGRNANPELEKESGCRVVAVDYTSTDSLVDLLDSNNVAVVISTIHSPGDTTPEFNLIEASDRSKTVKRFVANLWAPVTANYPFAKIRLTPIERLRTTRLEWTSAYIGFFMDYYTIGLPSHVFPAAGIIDIKENVAGIPGTGEKPADFIYSYDVGKFVAELLTLEKWERLYHFASDRRTWLEVLSLAEKYKGVKFDVHFDSIEDLKKGEVTEMPSNVALYSRMGQGDAAVGKAILKGAMAKISIWQTEGLSSNWEGKSLNEVFPDIETMTFEKAWEMYYQN</sequence>
<proteinExistence type="inferred from homology"/>
<dbReference type="SUPFAM" id="SSF51735">
    <property type="entry name" value="NAD(P)-binding Rossmann-fold domains"/>
    <property type="match status" value="1"/>
</dbReference>
<dbReference type="InterPro" id="IPR051609">
    <property type="entry name" value="NmrA/Isoflavone_reductase-like"/>
</dbReference>
<keyword evidence="3" id="KW-0560">Oxidoreductase</keyword>
<gene>
    <name evidence="5" type="ORF">BS50DRAFT_490447</name>
</gene>
<evidence type="ECO:0000256" key="3">
    <source>
        <dbReference type="ARBA" id="ARBA00023002"/>
    </source>
</evidence>
<dbReference type="Pfam" id="PF05368">
    <property type="entry name" value="NmrA"/>
    <property type="match status" value="1"/>
</dbReference>
<dbReference type="AlphaFoldDB" id="A0A2T2NT15"/>
<keyword evidence="6" id="KW-1185">Reference proteome</keyword>
<feature type="domain" description="NmrA-like" evidence="4">
    <location>
        <begin position="2"/>
        <end position="249"/>
    </location>
</feature>
<comment type="similarity">
    <text evidence="1">Belongs to the NmrA-type oxidoreductase family. Isoflavone reductase subfamily.</text>
</comment>
<evidence type="ECO:0000256" key="2">
    <source>
        <dbReference type="ARBA" id="ARBA00022857"/>
    </source>
</evidence>
<dbReference type="GO" id="GO:0016491">
    <property type="term" value="F:oxidoreductase activity"/>
    <property type="evidence" value="ECO:0007669"/>
    <property type="project" value="UniProtKB-KW"/>
</dbReference>
<evidence type="ECO:0000313" key="6">
    <source>
        <dbReference type="Proteomes" id="UP000240883"/>
    </source>
</evidence>
<protein>
    <submittedName>
        <fullName evidence="5">NAD(P)-binding protein</fullName>
    </submittedName>
</protein>
<dbReference type="OrthoDB" id="10000533at2759"/>
<organism evidence="5 6">
    <name type="scientific">Corynespora cassiicola Philippines</name>
    <dbReference type="NCBI Taxonomy" id="1448308"/>
    <lineage>
        <taxon>Eukaryota</taxon>
        <taxon>Fungi</taxon>
        <taxon>Dikarya</taxon>
        <taxon>Ascomycota</taxon>
        <taxon>Pezizomycotina</taxon>
        <taxon>Dothideomycetes</taxon>
        <taxon>Pleosporomycetidae</taxon>
        <taxon>Pleosporales</taxon>
        <taxon>Corynesporascaceae</taxon>
        <taxon>Corynespora</taxon>
    </lineage>
</organism>
<dbReference type="PANTHER" id="PTHR47706">
    <property type="entry name" value="NMRA-LIKE FAMILY PROTEIN"/>
    <property type="match status" value="1"/>
</dbReference>
<dbReference type="Gene3D" id="3.40.50.720">
    <property type="entry name" value="NAD(P)-binding Rossmann-like Domain"/>
    <property type="match status" value="1"/>
</dbReference>
<dbReference type="EMBL" id="KZ678133">
    <property type="protein sequence ID" value="PSN68582.1"/>
    <property type="molecule type" value="Genomic_DNA"/>
</dbReference>
<dbReference type="Gene3D" id="3.90.25.10">
    <property type="entry name" value="UDP-galactose 4-epimerase, domain 1"/>
    <property type="match status" value="1"/>
</dbReference>
<evidence type="ECO:0000256" key="1">
    <source>
        <dbReference type="ARBA" id="ARBA00005725"/>
    </source>
</evidence>
<keyword evidence="2" id="KW-0521">NADP</keyword>
<name>A0A2T2NT15_CORCC</name>
<accession>A0A2T2NT15</accession>
<evidence type="ECO:0000313" key="5">
    <source>
        <dbReference type="EMBL" id="PSN68582.1"/>
    </source>
</evidence>
<evidence type="ECO:0000259" key="4">
    <source>
        <dbReference type="Pfam" id="PF05368"/>
    </source>
</evidence>
<reference evidence="5 6" key="1">
    <citation type="journal article" date="2018" name="Front. Microbiol.">
        <title>Genome-Wide Analysis of Corynespora cassiicola Leaf Fall Disease Putative Effectors.</title>
        <authorList>
            <person name="Lopez D."/>
            <person name="Ribeiro S."/>
            <person name="Label P."/>
            <person name="Fumanal B."/>
            <person name="Venisse J.S."/>
            <person name="Kohler A."/>
            <person name="de Oliveira R.R."/>
            <person name="Labutti K."/>
            <person name="Lipzen A."/>
            <person name="Lail K."/>
            <person name="Bauer D."/>
            <person name="Ohm R.A."/>
            <person name="Barry K.W."/>
            <person name="Spatafora J."/>
            <person name="Grigoriev I.V."/>
            <person name="Martin F.M."/>
            <person name="Pujade-Renaud V."/>
        </authorList>
    </citation>
    <scope>NUCLEOTIDE SEQUENCE [LARGE SCALE GENOMIC DNA]</scope>
    <source>
        <strain evidence="5 6">Philippines</strain>
    </source>
</reference>
<dbReference type="PANTHER" id="PTHR47706:SF4">
    <property type="entry name" value="NMRA-LIKE DOMAIN-CONTAINING PROTEIN"/>
    <property type="match status" value="1"/>
</dbReference>